<gene>
    <name evidence="1" type="ORF">HGO26_05525</name>
</gene>
<accession>A0ABX1KM16</accession>
<dbReference type="EMBL" id="JABAEB010000003">
    <property type="protein sequence ID" value="NLQ22338.1"/>
    <property type="molecule type" value="Genomic_DNA"/>
</dbReference>
<sequence>MALAIKPLPADAPDFYSAIVAPKASASVANTTVQDAVNDAVLFVPIQYSAADLLAQGFRCAREYPLFYHCRSGDSDAKRIQQHMSVIPQQFKHSVSIEYERLFAIGGRDGRFQANRFLVQQSKHFRGV</sequence>
<reference evidence="1 2" key="1">
    <citation type="submission" date="2020-04" db="EMBL/GenBank/DDBJ databases">
        <title>The first description of lens atrophy caused by putative novel Shewanella sp. that is a new emerging pathogen for cultured rainbow trout?</title>
        <authorList>
            <person name="Saticioglu I.B."/>
            <person name="Duman M."/>
            <person name="Altun S."/>
        </authorList>
    </citation>
    <scope>NUCLEOTIDE SEQUENCE [LARGE SCALE GENOMIC DNA]</scope>
    <source>
        <strain evidence="1 2">S-1</strain>
    </source>
</reference>
<dbReference type="Proteomes" id="UP000527352">
    <property type="component" value="Unassembled WGS sequence"/>
</dbReference>
<protein>
    <submittedName>
        <fullName evidence="1">Uncharacterized protein</fullName>
    </submittedName>
</protein>
<evidence type="ECO:0000313" key="1">
    <source>
        <dbReference type="EMBL" id="NLQ22338.1"/>
    </source>
</evidence>
<comment type="caution">
    <text evidence="1">The sequence shown here is derived from an EMBL/GenBank/DDBJ whole genome shotgun (WGS) entry which is preliminary data.</text>
</comment>
<proteinExistence type="predicted"/>
<evidence type="ECO:0000313" key="2">
    <source>
        <dbReference type="Proteomes" id="UP000527352"/>
    </source>
</evidence>
<organism evidence="1 2">
    <name type="scientific">Shewanella oncorhynchi</name>
    <dbReference type="NCBI Taxonomy" id="2726434"/>
    <lineage>
        <taxon>Bacteria</taxon>
        <taxon>Pseudomonadati</taxon>
        <taxon>Pseudomonadota</taxon>
        <taxon>Gammaproteobacteria</taxon>
        <taxon>Alteromonadales</taxon>
        <taxon>Shewanellaceae</taxon>
        <taxon>Shewanella</taxon>
    </lineage>
</organism>
<name>A0ABX1KM16_9GAMM</name>
<dbReference type="RefSeq" id="WP_168823806.1">
    <property type="nucleotide sequence ID" value="NZ_JABAEB010000003.1"/>
</dbReference>
<keyword evidence="2" id="KW-1185">Reference proteome</keyword>